<feature type="domain" description="RNase H type-1" evidence="1">
    <location>
        <begin position="98"/>
        <end position="181"/>
    </location>
</feature>
<dbReference type="OrthoDB" id="10371142at2759"/>
<dbReference type="Proteomes" id="UP000593560">
    <property type="component" value="Unassembled WGS sequence"/>
</dbReference>
<dbReference type="CDD" id="cd06222">
    <property type="entry name" value="RNase_H_like"/>
    <property type="match status" value="1"/>
</dbReference>
<name>A0A7J9H423_9ROSI</name>
<dbReference type="InterPro" id="IPR036397">
    <property type="entry name" value="RNaseH_sf"/>
</dbReference>
<dbReference type="Pfam" id="PF13456">
    <property type="entry name" value="RVT_3"/>
    <property type="match status" value="1"/>
</dbReference>
<dbReference type="InterPro" id="IPR012337">
    <property type="entry name" value="RNaseH-like_sf"/>
</dbReference>
<dbReference type="PANTHER" id="PTHR47723:SF24">
    <property type="entry name" value="RNASE H TYPE-1 DOMAIN-CONTAINING PROTEIN"/>
    <property type="match status" value="1"/>
</dbReference>
<dbReference type="GO" id="GO:0003676">
    <property type="term" value="F:nucleic acid binding"/>
    <property type="evidence" value="ECO:0007669"/>
    <property type="project" value="InterPro"/>
</dbReference>
<dbReference type="InterPro" id="IPR053151">
    <property type="entry name" value="RNase_H-like"/>
</dbReference>
<dbReference type="Gene3D" id="3.30.420.10">
    <property type="entry name" value="Ribonuclease H-like superfamily/Ribonuclease H"/>
    <property type="match status" value="1"/>
</dbReference>
<reference evidence="2 3" key="1">
    <citation type="journal article" date="2019" name="Genome Biol. Evol.">
        <title>Insights into the evolution of the New World diploid cottons (Gossypium, subgenus Houzingenia) based on genome sequencing.</title>
        <authorList>
            <person name="Grover C.E."/>
            <person name="Arick M.A. 2nd"/>
            <person name="Thrash A."/>
            <person name="Conover J.L."/>
            <person name="Sanders W.S."/>
            <person name="Peterson D.G."/>
            <person name="Frelichowski J.E."/>
            <person name="Scheffler J.A."/>
            <person name="Scheffler B.E."/>
            <person name="Wendel J.F."/>
        </authorList>
    </citation>
    <scope>NUCLEOTIDE SEQUENCE [LARGE SCALE GENOMIC DNA]</scope>
    <source>
        <strain evidence="2">0</strain>
        <tissue evidence="2">Leaf</tissue>
    </source>
</reference>
<evidence type="ECO:0000313" key="2">
    <source>
        <dbReference type="EMBL" id="MBA0803695.1"/>
    </source>
</evidence>
<accession>A0A7J9H423</accession>
<proteinExistence type="predicted"/>
<dbReference type="PANTHER" id="PTHR47723">
    <property type="entry name" value="OS05G0353850 PROTEIN"/>
    <property type="match status" value="1"/>
</dbReference>
<sequence>MSHTVEAVDPSWVLENTRLLRFCIANVCIVIRQSVKNLNELIFNHASDKSHDLISLVASWTKFLNTNDFSQAWKATSSLKGWWKLPDIRWARDNVDGSITTVEAKAMLKGLKIAWVRGFRQVEVESDNALLVDILRNGLAGTNSIVEVRMIHTWVSKNLQVRYKLISRDSNRLADCITKEATGNWDQLIIFYDPPFYVRLLEADMHHALSALAVVN</sequence>
<dbReference type="InterPro" id="IPR002156">
    <property type="entry name" value="RNaseH_domain"/>
</dbReference>
<protein>
    <recommendedName>
        <fullName evidence="1">RNase H type-1 domain-containing protein</fullName>
    </recommendedName>
</protein>
<organism evidence="2 3">
    <name type="scientific">Gossypium harknessii</name>
    <dbReference type="NCBI Taxonomy" id="34285"/>
    <lineage>
        <taxon>Eukaryota</taxon>
        <taxon>Viridiplantae</taxon>
        <taxon>Streptophyta</taxon>
        <taxon>Embryophyta</taxon>
        <taxon>Tracheophyta</taxon>
        <taxon>Spermatophyta</taxon>
        <taxon>Magnoliopsida</taxon>
        <taxon>eudicotyledons</taxon>
        <taxon>Gunneridae</taxon>
        <taxon>Pentapetalae</taxon>
        <taxon>rosids</taxon>
        <taxon>malvids</taxon>
        <taxon>Malvales</taxon>
        <taxon>Malvaceae</taxon>
        <taxon>Malvoideae</taxon>
        <taxon>Gossypium</taxon>
    </lineage>
</organism>
<gene>
    <name evidence="2" type="ORF">Gohar_013882</name>
</gene>
<evidence type="ECO:0000259" key="1">
    <source>
        <dbReference type="Pfam" id="PF13456"/>
    </source>
</evidence>
<keyword evidence="3" id="KW-1185">Reference proteome</keyword>
<dbReference type="GO" id="GO:0004523">
    <property type="term" value="F:RNA-DNA hybrid ribonuclease activity"/>
    <property type="evidence" value="ECO:0007669"/>
    <property type="project" value="InterPro"/>
</dbReference>
<evidence type="ECO:0000313" key="3">
    <source>
        <dbReference type="Proteomes" id="UP000593560"/>
    </source>
</evidence>
<comment type="caution">
    <text evidence="2">The sequence shown here is derived from an EMBL/GenBank/DDBJ whole genome shotgun (WGS) entry which is preliminary data.</text>
</comment>
<dbReference type="EMBL" id="JABFAD010000007">
    <property type="protein sequence ID" value="MBA0803695.1"/>
    <property type="molecule type" value="Genomic_DNA"/>
</dbReference>
<dbReference type="SUPFAM" id="SSF53098">
    <property type="entry name" value="Ribonuclease H-like"/>
    <property type="match status" value="1"/>
</dbReference>
<dbReference type="AlphaFoldDB" id="A0A7J9H423"/>
<dbReference type="InterPro" id="IPR044730">
    <property type="entry name" value="RNase_H-like_dom_plant"/>
</dbReference>